<dbReference type="InterPro" id="IPR016187">
    <property type="entry name" value="CTDL_fold"/>
</dbReference>
<organism evidence="1">
    <name type="scientific">Darwinula stevensoni</name>
    <dbReference type="NCBI Taxonomy" id="69355"/>
    <lineage>
        <taxon>Eukaryota</taxon>
        <taxon>Metazoa</taxon>
        <taxon>Ecdysozoa</taxon>
        <taxon>Arthropoda</taxon>
        <taxon>Crustacea</taxon>
        <taxon>Oligostraca</taxon>
        <taxon>Ostracoda</taxon>
        <taxon>Podocopa</taxon>
        <taxon>Podocopida</taxon>
        <taxon>Darwinulocopina</taxon>
        <taxon>Darwinuloidea</taxon>
        <taxon>Darwinulidae</taxon>
        <taxon>Darwinula</taxon>
    </lineage>
</organism>
<accession>A0A7R9AF97</accession>
<protein>
    <submittedName>
        <fullName evidence="1">Uncharacterized protein</fullName>
    </submittedName>
</protein>
<evidence type="ECO:0000313" key="1">
    <source>
        <dbReference type="EMBL" id="CAD7253165.1"/>
    </source>
</evidence>
<dbReference type="EMBL" id="LR904897">
    <property type="protein sequence ID" value="CAD7253165.1"/>
    <property type="molecule type" value="Genomic_DNA"/>
</dbReference>
<keyword evidence="2" id="KW-1185">Reference proteome</keyword>
<gene>
    <name evidence="1" type="ORF">DSTB1V02_LOCUS12915</name>
</gene>
<dbReference type="OrthoDB" id="418245at2759"/>
<reference evidence="1" key="1">
    <citation type="submission" date="2020-11" db="EMBL/GenBank/DDBJ databases">
        <authorList>
            <person name="Tran Van P."/>
        </authorList>
    </citation>
    <scope>NUCLEOTIDE SEQUENCE</scope>
</reference>
<dbReference type="InterPro" id="IPR016186">
    <property type="entry name" value="C-type_lectin-like/link_sf"/>
</dbReference>
<evidence type="ECO:0000313" key="2">
    <source>
        <dbReference type="Proteomes" id="UP000677054"/>
    </source>
</evidence>
<dbReference type="CDD" id="cd00037">
    <property type="entry name" value="CLECT"/>
    <property type="match status" value="1"/>
</dbReference>
<dbReference type="Proteomes" id="UP000677054">
    <property type="component" value="Unassembled WGS sequence"/>
</dbReference>
<name>A0A7R9AF97_9CRUS</name>
<sequence>MYAPCKRLPLHFIDEPNWRKMWLLPWLLTWLVWRAMGTITTQRFLAPQIMNMKITSPSVERVVRSEIECAISCMQNSTCLSFSVTQDSGSTICLFGFRFDEPRTAEASSKFFYRDMPIPAGYDLVPGTRSYVKLTKKTISEIDSQTACKQDHAELVSSSDAAVYNNTNQLWTTQAFNLNIWVGGRSLSNTLIWAFPDGTNKTFPGVGKGGFCAAQPDEAHGSCLLYWMAYNIPCLGDTFNCGLNLDGYICEMKLPI</sequence>
<dbReference type="Gene3D" id="3.10.100.10">
    <property type="entry name" value="Mannose-Binding Protein A, subunit A"/>
    <property type="match status" value="1"/>
</dbReference>
<dbReference type="SUPFAM" id="SSF56436">
    <property type="entry name" value="C-type lectin-like"/>
    <property type="match status" value="1"/>
</dbReference>
<dbReference type="AlphaFoldDB" id="A0A7R9AF97"/>
<proteinExistence type="predicted"/>
<dbReference type="EMBL" id="CAJPEV010005380">
    <property type="protein sequence ID" value="CAG0903097.1"/>
    <property type="molecule type" value="Genomic_DNA"/>
</dbReference>